<organism evidence="3 4">
    <name type="scientific">Cuscuta campestris</name>
    <dbReference type="NCBI Taxonomy" id="132261"/>
    <lineage>
        <taxon>Eukaryota</taxon>
        <taxon>Viridiplantae</taxon>
        <taxon>Streptophyta</taxon>
        <taxon>Embryophyta</taxon>
        <taxon>Tracheophyta</taxon>
        <taxon>Spermatophyta</taxon>
        <taxon>Magnoliopsida</taxon>
        <taxon>eudicotyledons</taxon>
        <taxon>Gunneridae</taxon>
        <taxon>Pentapetalae</taxon>
        <taxon>asterids</taxon>
        <taxon>lamiids</taxon>
        <taxon>Solanales</taxon>
        <taxon>Convolvulaceae</taxon>
        <taxon>Cuscuteae</taxon>
        <taxon>Cuscuta</taxon>
        <taxon>Cuscuta subgen. Grammica</taxon>
        <taxon>Cuscuta sect. Cleistogrammica</taxon>
    </lineage>
</organism>
<dbReference type="PANTHER" id="PTHR43939:SF68">
    <property type="entry name" value="CENTROSOMAL PROTEIN OF 290 KDA-LIKE"/>
    <property type="match status" value="1"/>
</dbReference>
<feature type="coiled-coil region" evidence="1">
    <location>
        <begin position="1393"/>
        <end position="1480"/>
    </location>
</feature>
<evidence type="ECO:0000313" key="4">
    <source>
        <dbReference type="Proteomes" id="UP000595140"/>
    </source>
</evidence>
<reference evidence="3 4" key="1">
    <citation type="submission" date="2018-04" db="EMBL/GenBank/DDBJ databases">
        <authorList>
            <person name="Vogel A."/>
        </authorList>
    </citation>
    <scope>NUCLEOTIDE SEQUENCE [LARGE SCALE GENOMIC DNA]</scope>
</reference>
<feature type="compositionally biased region" description="Basic and acidic residues" evidence="2">
    <location>
        <begin position="1"/>
        <end position="10"/>
    </location>
</feature>
<keyword evidence="4" id="KW-1185">Reference proteome</keyword>
<evidence type="ECO:0000313" key="3">
    <source>
        <dbReference type="EMBL" id="VFQ93239.1"/>
    </source>
</evidence>
<feature type="coiled-coil region" evidence="1">
    <location>
        <begin position="1111"/>
        <end position="1180"/>
    </location>
</feature>
<feature type="region of interest" description="Disordered" evidence="2">
    <location>
        <begin position="1"/>
        <end position="60"/>
    </location>
</feature>
<accession>A0A484MXG3</accession>
<feature type="coiled-coil region" evidence="1">
    <location>
        <begin position="901"/>
        <end position="1047"/>
    </location>
</feature>
<feature type="coiled-coil region" evidence="1">
    <location>
        <begin position="754"/>
        <end position="875"/>
    </location>
</feature>
<dbReference type="Proteomes" id="UP000595140">
    <property type="component" value="Unassembled WGS sequence"/>
</dbReference>
<keyword evidence="1" id="KW-0175">Coiled coil</keyword>
<name>A0A484MXG3_9ASTE</name>
<protein>
    <submittedName>
        <fullName evidence="3">Uncharacterized protein</fullName>
    </submittedName>
</protein>
<evidence type="ECO:0000256" key="1">
    <source>
        <dbReference type="SAM" id="Coils"/>
    </source>
</evidence>
<dbReference type="PANTHER" id="PTHR43939">
    <property type="entry name" value="COILED-COIL DOMAIN-CONTAINING PROTEIN 158"/>
    <property type="match status" value="1"/>
</dbReference>
<feature type="coiled-coil region" evidence="1">
    <location>
        <begin position="1326"/>
        <end position="1353"/>
    </location>
</feature>
<feature type="compositionally biased region" description="Polar residues" evidence="2">
    <location>
        <begin position="34"/>
        <end position="46"/>
    </location>
</feature>
<dbReference type="OrthoDB" id="10255522at2759"/>
<feature type="coiled-coil region" evidence="1">
    <location>
        <begin position="1567"/>
        <end position="1601"/>
    </location>
</feature>
<dbReference type="EMBL" id="OOIL02004817">
    <property type="protein sequence ID" value="VFQ93239.1"/>
    <property type="molecule type" value="Genomic_DNA"/>
</dbReference>
<feature type="coiled-coil region" evidence="1">
    <location>
        <begin position="431"/>
        <end position="458"/>
    </location>
</feature>
<gene>
    <name evidence="3" type="ORF">CCAM_LOCUS35015</name>
</gene>
<evidence type="ECO:0000256" key="2">
    <source>
        <dbReference type="SAM" id="MobiDB-lite"/>
    </source>
</evidence>
<sequence length="1830" mass="204560">MSESESHQVGEEEGSTADGNGVGTVEPAEVPHANTHSEGFVSVSSLEESEAGDVKMAEDGGREDMFVDCPDEIETSETPQDIGNKNYVQDTQFEGTSSEMKTPDLEAEIDNTPTPAATKDNLTHGSEVETNSFVRELAHLRSQLEAFNAHQSSVTTTNDNVLVEDLNQTDTSLGSSASLHGMISDCCNFLIDATHERSNTESRIRELDAILHMKDQEIEALNTKVTELSVLKDVALSHLSSEQENSFCMHEVQNEAEQQLGEMANAILASLAMVVRQEEGLPEESVAGKLFQVQKTVTVLVEKYNFFLSQMDQLRCGLAEVVPDISAHDEMGILVAAREKIIELKAAENLTQSLSHLSEENRKLTEELDKHKSMLENANSEIAKLNVEVEQEKARYTNTKEKLTMAVTKGKALVQQRDVLKQSLAEKTSELDKCLVELQEKSNALEVAEQTMELLRRKDELANSLQDDLLKKDNILVKCGEILSDVFGPEQLALTDISESIGCLAEERNSLKDMHMEFQKVAEVLSSYDFPESMQASASDAHVSWLLESFYAAKEEAGKLQEEMAASNEAAGKKIDQLMASLLIETQEKNYLHEKLHEKFGAAREEANNVIDRLTTSFVVETQEKFYTLEELGNLTREYKEISQKEHHLSWQKDNFVNLLLEAAGVKVDNGELGCHQQSDICAIIEKCIAKIKEDNTSFDSSYIQSEIFQSIQNALYTRDLELKLYESMLAEEMLNNAELKNVSSELVMTTKELHAVRAENNSLQKNLEQYEEKVALLKEKLSMAVKKGKGVVQERENLKRTLEGKNVEIEKLRSELEQQLSIYNDCKNQIDKLSADLGVIPKLEADLASIKDQKDQLQQSLAESNRILQKVMESLDCISPPAVSGFEGPVEKVKWLIDCLGECEKEKIEAEQELALVKDETTTFTNKLLESQATIKSLTDSLSIAENSIHQLQEEKKEQESTKTLTEQELQRTMDALSTTEISISRLLNDKNDLESAHTLLEQELQKAVGEASAQKIKYAEVCAIKESLEDTLTLAENNISVLMNEKEEILCSRDATQLEFQKMQEEYSVEKDKLVEAYETIQSLEVALGRERENVSVIADESSKARIGVTHLEAEIRKLKEEAESQNSKLDDALITIKSLEGELERSENKVFDLVNEKKNAEQEISELNDKLSNCLEDLARSQGSIEMKDTELLSHFRSLLKDGNILYTACQNFEKKLEGLNELTGHLKEMEDLFPEVNFKVLQGHPLLKDDSSRSSTLLTGFDDVPDMEMANGELNASHDENITSQILKNVKQFHHRNKIVAESFDGHATVIGHLITLFPKLIKSLKQNMEDMETDRQSLQHKIDVIEGNLKVLYSACVGATQELNSENSSSLISDVLGENSFESDGSNYKEAAEKLTVAARDCQNLRKQFQNANDQMLGSIKDLQNKLTETNAACEKDSEEREIYKKRVSQLEADLDEAREMCSELRLKLEDHLAKDDLLKETVAELTALKSTLLSRGSESEDTLLSASQMESLFDKLNEIEIPIGGRDLGNQDIHADVRKLFYVVDSFTGLQNQINSLSYDKKELQSTLARQKFEIEHLNEELKNLNRDKKDGEKMTDELLEVTIGLENLIQRLGGNNLVGAQKVPAASGLLPVLDKLVMAVIFESGKLKSQKEEVDAQLFEMKKAGEELSSKVSSLESSFQVEAIPREIDLERDTFEAASLPAQSEISEIHDTGSTATISASTSVPSAAHVRTLRKGSTDHLALTIDSGSERLLNHDEANEDKGHLFKSLITTGLVPRQGRILADRIDGIWVSSGRALMSRPRARIGLILYSFLLHIWLLGTIL</sequence>
<feature type="coiled-coil region" evidence="1">
    <location>
        <begin position="347"/>
        <end position="406"/>
    </location>
</feature>
<proteinExistence type="predicted"/>